<feature type="transmembrane region" description="Helical" evidence="4">
    <location>
        <begin position="419"/>
        <end position="440"/>
    </location>
</feature>
<reference evidence="5" key="1">
    <citation type="journal article" date="2021" name="Genome Biol. Evol.">
        <title>A High-Quality Reference Genome for a Parasitic Bivalve with Doubly Uniparental Inheritance (Bivalvia: Unionida).</title>
        <authorList>
            <person name="Smith C.H."/>
        </authorList>
    </citation>
    <scope>NUCLEOTIDE SEQUENCE</scope>
    <source>
        <strain evidence="5">CHS0354</strain>
    </source>
</reference>
<dbReference type="InterPro" id="IPR011701">
    <property type="entry name" value="MFS"/>
</dbReference>
<evidence type="ECO:0008006" key="7">
    <source>
        <dbReference type="Google" id="ProtNLM"/>
    </source>
</evidence>
<dbReference type="Pfam" id="PF07690">
    <property type="entry name" value="MFS_1"/>
    <property type="match status" value="2"/>
</dbReference>
<reference evidence="5" key="3">
    <citation type="submission" date="2023-05" db="EMBL/GenBank/DDBJ databases">
        <authorList>
            <person name="Smith C.H."/>
        </authorList>
    </citation>
    <scope>NUCLEOTIDE SEQUENCE</scope>
    <source>
        <strain evidence="5">CHS0354</strain>
        <tissue evidence="5">Mantle</tissue>
    </source>
</reference>
<proteinExistence type="predicted"/>
<feature type="transmembrane region" description="Helical" evidence="4">
    <location>
        <begin position="63"/>
        <end position="85"/>
    </location>
</feature>
<dbReference type="InterPro" id="IPR036259">
    <property type="entry name" value="MFS_trans_sf"/>
</dbReference>
<feature type="transmembrane region" description="Helical" evidence="4">
    <location>
        <begin position="105"/>
        <end position="124"/>
    </location>
</feature>
<comment type="caution">
    <text evidence="5">The sequence shown here is derived from an EMBL/GenBank/DDBJ whole genome shotgun (WGS) entry which is preliminary data.</text>
</comment>
<keyword evidence="1 4" id="KW-0812">Transmembrane</keyword>
<dbReference type="Proteomes" id="UP001195483">
    <property type="component" value="Unassembled WGS sequence"/>
</dbReference>
<evidence type="ECO:0000313" key="5">
    <source>
        <dbReference type="EMBL" id="KAK3588133.1"/>
    </source>
</evidence>
<feature type="transmembrane region" description="Helical" evidence="4">
    <location>
        <begin position="319"/>
        <end position="339"/>
    </location>
</feature>
<name>A0AAE0VRP2_9BIVA</name>
<gene>
    <name evidence="5" type="ORF">CHS0354_012189</name>
</gene>
<evidence type="ECO:0000256" key="3">
    <source>
        <dbReference type="ARBA" id="ARBA00023136"/>
    </source>
</evidence>
<keyword evidence="3 4" id="KW-0472">Membrane</keyword>
<accession>A0AAE0VRP2</accession>
<dbReference type="PANTHER" id="PTHR23121:SF9">
    <property type="entry name" value="SODIUM-DEPENDENT GLUCOSE TRANSPORTER 1"/>
    <property type="match status" value="1"/>
</dbReference>
<dbReference type="SUPFAM" id="SSF103473">
    <property type="entry name" value="MFS general substrate transporter"/>
    <property type="match status" value="1"/>
</dbReference>
<keyword evidence="6" id="KW-1185">Reference proteome</keyword>
<evidence type="ECO:0000256" key="1">
    <source>
        <dbReference type="ARBA" id="ARBA00022692"/>
    </source>
</evidence>
<keyword evidence="2 4" id="KW-1133">Transmembrane helix</keyword>
<evidence type="ECO:0000256" key="4">
    <source>
        <dbReference type="SAM" id="Phobius"/>
    </source>
</evidence>
<dbReference type="Gene3D" id="1.20.1250.20">
    <property type="entry name" value="MFS general substrate transporter like domains"/>
    <property type="match status" value="2"/>
</dbReference>
<dbReference type="AlphaFoldDB" id="A0AAE0VRP2"/>
<dbReference type="EMBL" id="JAEAOA010000745">
    <property type="protein sequence ID" value="KAK3588133.1"/>
    <property type="molecule type" value="Genomic_DNA"/>
</dbReference>
<feature type="transmembrane region" description="Helical" evidence="4">
    <location>
        <begin position="273"/>
        <end position="293"/>
    </location>
</feature>
<organism evidence="5 6">
    <name type="scientific">Potamilus streckersoni</name>
    <dbReference type="NCBI Taxonomy" id="2493646"/>
    <lineage>
        <taxon>Eukaryota</taxon>
        <taxon>Metazoa</taxon>
        <taxon>Spiralia</taxon>
        <taxon>Lophotrochozoa</taxon>
        <taxon>Mollusca</taxon>
        <taxon>Bivalvia</taxon>
        <taxon>Autobranchia</taxon>
        <taxon>Heteroconchia</taxon>
        <taxon>Palaeoheterodonta</taxon>
        <taxon>Unionida</taxon>
        <taxon>Unionoidea</taxon>
        <taxon>Unionidae</taxon>
        <taxon>Ambleminae</taxon>
        <taxon>Lampsilini</taxon>
        <taxon>Potamilus</taxon>
    </lineage>
</organism>
<feature type="transmembrane region" description="Helical" evidence="4">
    <location>
        <begin position="367"/>
        <end position="384"/>
    </location>
</feature>
<dbReference type="GO" id="GO:0022857">
    <property type="term" value="F:transmembrane transporter activity"/>
    <property type="evidence" value="ECO:0007669"/>
    <property type="project" value="InterPro"/>
</dbReference>
<protein>
    <recommendedName>
        <fullName evidence="7">Major facilitator superfamily (MFS) profile domain-containing protein</fullName>
    </recommendedName>
</protein>
<feature type="transmembrane region" description="Helical" evidence="4">
    <location>
        <begin position="483"/>
        <end position="509"/>
    </location>
</feature>
<sequence>MTEINEELSNDNNTEMSVFFHHLQTGIKEEEKISKSSINNVHRSGTERKPIHRRLKTDTTFRWKFLLTVWISLAFFGNGLISGQIGPSIPDLQLIVNEDLATISWLNTACAVGFATGSLIWGVLCERFDQVLITFLTTLVEAITNGVMPWCSAFPLMIVMRTLSCFSACGQVIAGSTLIITMWKKECAPYIQAIHFAFALGGIISPQIIRPFLAEPTLKNLTDTFNQFNVSRVDNTGYLTLNNSLGDNDCYNETKRDCIQLPLHGQVTYVQHGYLITSSLVVLCSIPLLASFFKNKNKFSGSTNEDKLKRKEHAENIPLKLKILILIFISVIFHCYVGIESSYVTYLMTFCLRHLKWSTADGSLASSLYWLGFSIGRFLGIFLTRLFQSSMLMLTFSIMMSLSFIGLFLGSLYHLRPVVFIFIIIVGFAFSPIFASVFSWTEERLFPVSGRITSLFLLSASTGMATVPIYLGYLMEHYTAMSFVYVMIGLSTFYLFVIMGSLIIARVLFPVRHISTESNIHDDTMYSAAREMESLYKINES</sequence>
<reference evidence="5" key="2">
    <citation type="journal article" date="2021" name="Genome Biol. Evol.">
        <title>Developing a high-quality reference genome for a parasitic bivalve with doubly uniparental inheritance (Bivalvia: Unionida).</title>
        <authorList>
            <person name="Smith C.H."/>
        </authorList>
    </citation>
    <scope>NUCLEOTIDE SEQUENCE</scope>
    <source>
        <strain evidence="5">CHS0354</strain>
        <tissue evidence="5">Mantle</tissue>
    </source>
</reference>
<feature type="transmembrane region" description="Helical" evidence="4">
    <location>
        <begin position="131"/>
        <end position="150"/>
    </location>
</feature>
<evidence type="ECO:0000256" key="2">
    <source>
        <dbReference type="ARBA" id="ARBA00022989"/>
    </source>
</evidence>
<feature type="transmembrane region" description="Helical" evidence="4">
    <location>
        <begin position="190"/>
        <end position="209"/>
    </location>
</feature>
<evidence type="ECO:0000313" key="6">
    <source>
        <dbReference type="Proteomes" id="UP001195483"/>
    </source>
</evidence>
<dbReference type="PANTHER" id="PTHR23121">
    <property type="entry name" value="SODIUM-DEPENDENT GLUCOSE TRANSPORTER 1"/>
    <property type="match status" value="1"/>
</dbReference>
<feature type="transmembrane region" description="Helical" evidence="4">
    <location>
        <begin position="391"/>
        <end position="413"/>
    </location>
</feature>
<feature type="transmembrane region" description="Helical" evidence="4">
    <location>
        <begin position="156"/>
        <end position="183"/>
    </location>
</feature>
<feature type="transmembrane region" description="Helical" evidence="4">
    <location>
        <begin position="452"/>
        <end position="471"/>
    </location>
</feature>